<evidence type="ECO:0000256" key="5">
    <source>
        <dbReference type="ARBA" id="ARBA00022840"/>
    </source>
</evidence>
<dbReference type="InterPro" id="IPR002300">
    <property type="entry name" value="aa-tRNA-synth_Ia"/>
</dbReference>
<keyword evidence="5 9" id="KW-0067">ATP-binding</keyword>
<evidence type="ECO:0000256" key="1">
    <source>
        <dbReference type="ARBA" id="ARBA00005594"/>
    </source>
</evidence>
<dbReference type="FunFam" id="3.10.20.590:FF:000001">
    <property type="entry name" value="Leucine--tRNA ligase"/>
    <property type="match status" value="1"/>
</dbReference>
<dbReference type="InterPro" id="IPR013155">
    <property type="entry name" value="M/V/L/I-tRNA-synth_anticd-bd"/>
</dbReference>
<comment type="caution">
    <text evidence="9">Lacks conserved residue(s) required for the propagation of feature annotation.</text>
</comment>
<dbReference type="PRINTS" id="PR00985">
    <property type="entry name" value="TRNASYNTHLEU"/>
</dbReference>
<feature type="domain" description="Leucyl-tRNA synthetase editing" evidence="13">
    <location>
        <begin position="219"/>
        <end position="356"/>
    </location>
</feature>
<keyword evidence="3 9" id="KW-0436">Ligase</keyword>
<dbReference type="GO" id="GO:0005829">
    <property type="term" value="C:cytosol"/>
    <property type="evidence" value="ECO:0007669"/>
    <property type="project" value="TreeGrafter"/>
</dbReference>
<dbReference type="PATRIC" id="fig|1618995.3.peg.572"/>
<accession>A0A0G0Q175</accession>
<evidence type="ECO:0000256" key="9">
    <source>
        <dbReference type="HAMAP-Rule" id="MF_00049"/>
    </source>
</evidence>
<dbReference type="InterPro" id="IPR002302">
    <property type="entry name" value="Leu-tRNA-ligase"/>
</dbReference>
<dbReference type="CDD" id="cd00812">
    <property type="entry name" value="LeuRS_core"/>
    <property type="match status" value="1"/>
</dbReference>
<keyword evidence="7 9" id="KW-0030">Aminoacyl-tRNA synthetase</keyword>
<dbReference type="SUPFAM" id="SSF50677">
    <property type="entry name" value="ValRS/IleRS/LeuRS editing domain"/>
    <property type="match status" value="1"/>
</dbReference>
<feature type="short sequence motif" description="'KMSKS' region" evidence="9">
    <location>
        <begin position="550"/>
        <end position="554"/>
    </location>
</feature>
<keyword evidence="4 9" id="KW-0547">Nucleotide-binding</keyword>
<dbReference type="AlphaFoldDB" id="A0A0G0Q175"/>
<feature type="domain" description="Aminoacyl-tRNA synthetase class Ia" evidence="11">
    <location>
        <begin position="380"/>
        <end position="578"/>
    </location>
</feature>
<feature type="domain" description="Aminoacyl-tRNA synthetase class Ia" evidence="11">
    <location>
        <begin position="11"/>
        <end position="217"/>
    </location>
</feature>
<proteinExistence type="inferred from homology"/>
<dbReference type="FunFam" id="3.40.50.620:FF:000056">
    <property type="entry name" value="Leucine--tRNA ligase"/>
    <property type="match status" value="1"/>
</dbReference>
<dbReference type="InterPro" id="IPR009080">
    <property type="entry name" value="tRNAsynth_Ia_anticodon-bd"/>
</dbReference>
<evidence type="ECO:0000256" key="6">
    <source>
        <dbReference type="ARBA" id="ARBA00022917"/>
    </source>
</evidence>
<sequence>MSYNHQEIEKKWQNRWETSSVFHAQESTDKPKFYCLIEFPYPSGAGLHIGHPRSYTALDVLSRKRRHQGYNVLYPIGWDAFGLPTENYAIKTGRKPQDITRENTDTFRRQLKSLGLSFDWSREVNTTDPAYYKWTQWMFLEFFKAGLAYKTKMAINWCTSCKIGLANEEVVNGVCERCGGRIEKRDKEQWMIAITKYAERLLQDLDTVDYLEKIKVQQRHWIGKSEGAEIDFLLDGKQESLKVFTTRPDTIFGVTYMVVAPEHPLVEKLITDSQRCVVERYIHETAQKTEIERGKQEKEKTGVFTGSYAINPANGEKIPVWIADYVLMGYGTGAVMAVPQHDDRDRAFAVQYGLPILDRPLISFDEVLERTKGKKTVAYKLRDWVFSRQRYWGEPIPLVHCEICSPQTGGWVSVPENQLPVVLPDVEKYEPTDTGESPLATIDEWINTICPECGGPAKRETDTMPNWAGSSWYFLRYIDPHNNETFASVEKLKHWMPVDLYNGGMEHTTLHLLYSRFWNKFLFDQGHVPVSEPYARRHSHGLVLAADGTKMSKSKGNVVNPDEIVREYGADSLRMYILFMGPFEEPVPWSLNGLIGVRRFLDKVMKYVSVWNQAQAQDLGKVIEPHLKKISDDIESFKFNTAVSAFMRLFNDLNAAMMTHDQLKKCLIVLGPFAPHLANECWEMIGETRLVEEQSWPTFDDSLLVQSCVEMAVQINGKARATITLAPDAHEQTARTTALAQANIQKYLEGKEIVKIVYVPGRILNIVIK</sequence>
<evidence type="ECO:0000256" key="8">
    <source>
        <dbReference type="ARBA" id="ARBA00047469"/>
    </source>
</evidence>
<evidence type="ECO:0000256" key="7">
    <source>
        <dbReference type="ARBA" id="ARBA00023146"/>
    </source>
</evidence>
<dbReference type="InterPro" id="IPR014729">
    <property type="entry name" value="Rossmann-like_a/b/a_fold"/>
</dbReference>
<comment type="caution">
    <text evidence="14">The sequence shown here is derived from an EMBL/GenBank/DDBJ whole genome shotgun (WGS) entry which is preliminary data.</text>
</comment>
<evidence type="ECO:0000259" key="12">
    <source>
        <dbReference type="Pfam" id="PF08264"/>
    </source>
</evidence>
<dbReference type="SUPFAM" id="SSF47323">
    <property type="entry name" value="Anticodon-binding domain of a subclass of class I aminoacyl-tRNA synthetases"/>
    <property type="match status" value="1"/>
</dbReference>
<evidence type="ECO:0000313" key="15">
    <source>
        <dbReference type="Proteomes" id="UP000033935"/>
    </source>
</evidence>
<organism evidence="14 15">
    <name type="scientific">Candidatus Uhrbacteria bacterium GW2011_GWF2_39_13</name>
    <dbReference type="NCBI Taxonomy" id="1618995"/>
    <lineage>
        <taxon>Bacteria</taxon>
        <taxon>Candidatus Uhriibacteriota</taxon>
    </lineage>
</organism>
<evidence type="ECO:0000256" key="3">
    <source>
        <dbReference type="ARBA" id="ARBA00022598"/>
    </source>
</evidence>
<feature type="domain" description="Methionyl/Valyl/Leucyl/Isoleucyl-tRNA synthetase anticodon-binding" evidence="12">
    <location>
        <begin position="627"/>
        <end position="732"/>
    </location>
</feature>
<dbReference type="InterPro" id="IPR009008">
    <property type="entry name" value="Val/Leu/Ile-tRNA-synth_edit"/>
</dbReference>
<dbReference type="PANTHER" id="PTHR43740:SF2">
    <property type="entry name" value="LEUCINE--TRNA LIGASE, MITOCHONDRIAL"/>
    <property type="match status" value="1"/>
</dbReference>
<comment type="catalytic activity">
    <reaction evidence="8 9">
        <text>tRNA(Leu) + L-leucine + ATP = L-leucyl-tRNA(Leu) + AMP + diphosphate</text>
        <dbReference type="Rhea" id="RHEA:11688"/>
        <dbReference type="Rhea" id="RHEA-COMP:9613"/>
        <dbReference type="Rhea" id="RHEA-COMP:9622"/>
        <dbReference type="ChEBI" id="CHEBI:30616"/>
        <dbReference type="ChEBI" id="CHEBI:33019"/>
        <dbReference type="ChEBI" id="CHEBI:57427"/>
        <dbReference type="ChEBI" id="CHEBI:78442"/>
        <dbReference type="ChEBI" id="CHEBI:78494"/>
        <dbReference type="ChEBI" id="CHEBI:456215"/>
        <dbReference type="EC" id="6.1.1.4"/>
    </reaction>
</comment>
<dbReference type="FunFam" id="1.10.730.10:FF:000002">
    <property type="entry name" value="Leucine--tRNA ligase"/>
    <property type="match status" value="1"/>
</dbReference>
<dbReference type="PROSITE" id="PS00178">
    <property type="entry name" value="AA_TRNA_LIGASE_I"/>
    <property type="match status" value="1"/>
</dbReference>
<evidence type="ECO:0000259" key="11">
    <source>
        <dbReference type="Pfam" id="PF00133"/>
    </source>
</evidence>
<dbReference type="GO" id="GO:0004823">
    <property type="term" value="F:leucine-tRNA ligase activity"/>
    <property type="evidence" value="ECO:0007669"/>
    <property type="project" value="UniProtKB-UniRule"/>
</dbReference>
<evidence type="ECO:0000256" key="2">
    <source>
        <dbReference type="ARBA" id="ARBA00022490"/>
    </source>
</evidence>
<dbReference type="SUPFAM" id="SSF52374">
    <property type="entry name" value="Nucleotidylyl transferase"/>
    <property type="match status" value="1"/>
</dbReference>
<name>A0A0G0Q175_9BACT</name>
<evidence type="ECO:0000313" key="14">
    <source>
        <dbReference type="EMBL" id="KKR04165.1"/>
    </source>
</evidence>
<comment type="similarity">
    <text evidence="1 9 10">Belongs to the class-I aminoacyl-tRNA synthetase family.</text>
</comment>
<dbReference type="Gene3D" id="3.40.50.620">
    <property type="entry name" value="HUPs"/>
    <property type="match status" value="2"/>
</dbReference>
<dbReference type="Proteomes" id="UP000033935">
    <property type="component" value="Unassembled WGS sequence"/>
</dbReference>
<keyword evidence="6 9" id="KW-0648">Protein biosynthesis</keyword>
<evidence type="ECO:0000256" key="10">
    <source>
        <dbReference type="RuleBase" id="RU363035"/>
    </source>
</evidence>
<dbReference type="EMBL" id="LBWG01000011">
    <property type="protein sequence ID" value="KKR04165.1"/>
    <property type="molecule type" value="Genomic_DNA"/>
</dbReference>
<evidence type="ECO:0000256" key="4">
    <source>
        <dbReference type="ARBA" id="ARBA00022741"/>
    </source>
</evidence>
<comment type="subcellular location">
    <subcellularLocation>
        <location evidence="9">Cytoplasm</location>
    </subcellularLocation>
</comment>
<dbReference type="GO" id="GO:0005524">
    <property type="term" value="F:ATP binding"/>
    <property type="evidence" value="ECO:0007669"/>
    <property type="project" value="UniProtKB-UniRule"/>
</dbReference>
<dbReference type="Gene3D" id="1.10.730.10">
    <property type="entry name" value="Isoleucyl-tRNA Synthetase, Domain 1"/>
    <property type="match status" value="1"/>
</dbReference>
<dbReference type="FunFam" id="3.40.50.620:FF:000003">
    <property type="entry name" value="Leucine--tRNA ligase"/>
    <property type="match status" value="1"/>
</dbReference>
<dbReference type="EC" id="6.1.1.4" evidence="9"/>
<dbReference type="PANTHER" id="PTHR43740">
    <property type="entry name" value="LEUCYL-TRNA SYNTHETASE"/>
    <property type="match status" value="1"/>
</dbReference>
<dbReference type="InterPro" id="IPR001412">
    <property type="entry name" value="aa-tRNA-synth_I_CS"/>
</dbReference>
<keyword evidence="2 9" id="KW-0963">Cytoplasm</keyword>
<feature type="binding site" evidence="9">
    <location>
        <position position="553"/>
    </location>
    <ligand>
        <name>ATP</name>
        <dbReference type="ChEBI" id="CHEBI:30616"/>
    </ligand>
</feature>
<dbReference type="HAMAP" id="MF_00049_B">
    <property type="entry name" value="Leu_tRNA_synth_B"/>
    <property type="match status" value="1"/>
</dbReference>
<dbReference type="Pfam" id="PF13603">
    <property type="entry name" value="tRNA-synt_1_2"/>
    <property type="match status" value="1"/>
</dbReference>
<dbReference type="Gene3D" id="3.10.20.590">
    <property type="match status" value="1"/>
</dbReference>
<dbReference type="Pfam" id="PF00133">
    <property type="entry name" value="tRNA-synt_1"/>
    <property type="match status" value="2"/>
</dbReference>
<protein>
    <recommendedName>
        <fullName evidence="9">Leucine--tRNA ligase</fullName>
        <ecNumber evidence="9">6.1.1.4</ecNumber>
    </recommendedName>
    <alternativeName>
        <fullName evidence="9">Leucyl-tRNA synthetase</fullName>
        <shortName evidence="9">LeuRS</shortName>
    </alternativeName>
</protein>
<reference evidence="14 15" key="1">
    <citation type="journal article" date="2015" name="Nature">
        <title>rRNA introns, odd ribosomes, and small enigmatic genomes across a large radiation of phyla.</title>
        <authorList>
            <person name="Brown C.T."/>
            <person name="Hug L.A."/>
            <person name="Thomas B.C."/>
            <person name="Sharon I."/>
            <person name="Castelle C.J."/>
            <person name="Singh A."/>
            <person name="Wilkins M.J."/>
            <person name="Williams K.H."/>
            <person name="Banfield J.F."/>
        </authorList>
    </citation>
    <scope>NUCLEOTIDE SEQUENCE [LARGE SCALE GENOMIC DNA]</scope>
</reference>
<dbReference type="GO" id="GO:0006429">
    <property type="term" value="P:leucyl-tRNA aminoacylation"/>
    <property type="evidence" value="ECO:0007669"/>
    <property type="project" value="UniProtKB-UniRule"/>
</dbReference>
<dbReference type="Pfam" id="PF08264">
    <property type="entry name" value="Anticodon_1"/>
    <property type="match status" value="1"/>
</dbReference>
<evidence type="ECO:0000259" key="13">
    <source>
        <dbReference type="Pfam" id="PF13603"/>
    </source>
</evidence>
<dbReference type="InterPro" id="IPR025709">
    <property type="entry name" value="Leu_tRNA-synth_edit"/>
</dbReference>
<dbReference type="GO" id="GO:0002161">
    <property type="term" value="F:aminoacyl-tRNA deacylase activity"/>
    <property type="evidence" value="ECO:0007669"/>
    <property type="project" value="InterPro"/>
</dbReference>
<gene>
    <name evidence="9" type="primary">leuS</name>
    <name evidence="14" type="ORF">UT30_C0011G0011</name>
</gene>